<dbReference type="CDD" id="cd00590">
    <property type="entry name" value="RRM_SF"/>
    <property type="match status" value="1"/>
</dbReference>
<name>A0A9K3KZ87_9STRA</name>
<dbReference type="Pfam" id="PF01728">
    <property type="entry name" value="FtsJ"/>
    <property type="match status" value="1"/>
</dbReference>
<dbReference type="GO" id="GO:0032259">
    <property type="term" value="P:methylation"/>
    <property type="evidence" value="ECO:0007669"/>
    <property type="project" value="InterPro"/>
</dbReference>
<dbReference type="EMBL" id="JAGRRH010000017">
    <property type="protein sequence ID" value="KAG7351933.1"/>
    <property type="molecule type" value="Genomic_DNA"/>
</dbReference>
<dbReference type="Proteomes" id="UP000693970">
    <property type="component" value="Unassembled WGS sequence"/>
</dbReference>
<protein>
    <submittedName>
        <fullName evidence="3">Rhodanese domain containing protein</fullName>
    </submittedName>
</protein>
<feature type="compositionally biased region" description="Polar residues" evidence="1">
    <location>
        <begin position="376"/>
        <end position="390"/>
    </location>
</feature>
<dbReference type="InterPro" id="IPR002877">
    <property type="entry name" value="RNA_MeTrfase_FtsJ_dom"/>
</dbReference>
<dbReference type="GO" id="GO:0008168">
    <property type="term" value="F:methyltransferase activity"/>
    <property type="evidence" value="ECO:0007669"/>
    <property type="project" value="InterPro"/>
</dbReference>
<feature type="region of interest" description="Disordered" evidence="1">
    <location>
        <begin position="538"/>
        <end position="569"/>
    </location>
</feature>
<dbReference type="InterPro" id="IPR040503">
    <property type="entry name" value="TRHO_N"/>
</dbReference>
<dbReference type="InterPro" id="IPR022111">
    <property type="entry name" value="Rhodanese_C"/>
</dbReference>
<feature type="compositionally biased region" description="Basic residues" evidence="1">
    <location>
        <begin position="544"/>
        <end position="554"/>
    </location>
</feature>
<evidence type="ECO:0000313" key="4">
    <source>
        <dbReference type="Proteomes" id="UP000693970"/>
    </source>
</evidence>
<dbReference type="SMART" id="SM00450">
    <property type="entry name" value="RHOD"/>
    <property type="match status" value="1"/>
</dbReference>
<reference evidence="3" key="2">
    <citation type="submission" date="2021-04" db="EMBL/GenBank/DDBJ databases">
        <authorList>
            <person name="Podell S."/>
        </authorList>
    </citation>
    <scope>NUCLEOTIDE SEQUENCE</scope>
    <source>
        <strain evidence="3">Hildebrandi</strain>
    </source>
</reference>
<dbReference type="OrthoDB" id="25002at2759"/>
<dbReference type="Pfam" id="PF12368">
    <property type="entry name" value="Rhodanese_C"/>
    <property type="match status" value="1"/>
</dbReference>
<dbReference type="Pfam" id="PF17773">
    <property type="entry name" value="UPF0176_N"/>
    <property type="match status" value="1"/>
</dbReference>
<organism evidence="3 4">
    <name type="scientific">Nitzschia inconspicua</name>
    <dbReference type="NCBI Taxonomy" id="303405"/>
    <lineage>
        <taxon>Eukaryota</taxon>
        <taxon>Sar</taxon>
        <taxon>Stramenopiles</taxon>
        <taxon>Ochrophyta</taxon>
        <taxon>Bacillariophyta</taxon>
        <taxon>Bacillariophyceae</taxon>
        <taxon>Bacillariophycidae</taxon>
        <taxon>Bacillariales</taxon>
        <taxon>Bacillariaceae</taxon>
        <taxon>Nitzschia</taxon>
    </lineage>
</organism>
<feature type="domain" description="Rhodanese" evidence="2">
    <location>
        <begin position="602"/>
        <end position="703"/>
    </location>
</feature>
<dbReference type="PROSITE" id="PS50206">
    <property type="entry name" value="RHODANESE_3"/>
    <property type="match status" value="1"/>
</dbReference>
<evidence type="ECO:0000256" key="1">
    <source>
        <dbReference type="SAM" id="MobiDB-lite"/>
    </source>
</evidence>
<sequence>MEDHDRFEDSTTSKRLFVAKLNPSPERRHLLKQDLLEHFSRFGNVQTIFLSGRNRANHKIQLVSDTGDRNIDTDLHGGFRPAVPPFAFVDMETEEQAGMAIAKFNERKEQRGTSYLFGYLAYGTKDMEDVDQSLKQQWHRKQVAATIRQERRELLQEWADTSPSDGNKLVLEIHKSHQERLKEWLETLQSDDGTKMCKVATSSIPVSKSASLLLLNTTLNDPTPLVQRIRTTWYIASNVHRIIIMDRASDAAVEGSLCKNVAPAILDRICVGLQKLGENGPEHGELSDASASEKSMVVRLIVSPTKLQMPLLKILWGNLDTQYDKGTPTAIDFSHDGATHSLSVIQAYGDIHGKEEGIYLIGRLESPSADQRDDTVNASNVSHVDSDNLPNEASLDHEDWKIALYYVYVDLPPPVLEQHIDFQKRLCKQLQLNGRVRVSQEGINGVLSGRLTDLETYEREFAETLRGLRSATTGGESTFSEEGDEHKVRNYHNHLDMKYCHLRKNLPVQSQLFDRLMVKETKTVINLFDGIGGFSESMPSATKKSSRYRRRKERKASQSNQVDKDGGVDLSSLHQAVMKEPLRPSPHLSATDWNQKLDDIKSSDDALLIDVRNVYESRVGHFVHPTTPTLLTNTRKYSDLVSLLASNPQLNDTKRKQVFMYCTGGVRCERVSMLVNQLYPDKQIYQLKGGIQSYLRDCKEQHERSMELEEKQYFVGKNFVFDPRRTDPVHFGEVVGQCLVCGAAHDDYDNGHSPNDNREARCNKCRMLVLVCNDCRPKWRCHGETSNFDDDNEGDDRPLLFCNLDHCVHEGAAPEPTLVYGSDRNATRKSDNNNTIVCRAYQKLKEAWERYSFEPPPSLVSTYISIDCGAAPGGWSKFLLETVHCRRVYAVDPANMCKSVLHDERLLHMPMKIQDALPVIQKELSGSAVPPVTIWVCDMNCRELSFPIDCLLHARRLKLVGPGTFFILTLKLVKGHATKTFDLLVQEQVQRLLEGEGGDIHFEKVHVLHLFSNRVRERTIIGYCS</sequence>
<evidence type="ECO:0000313" key="3">
    <source>
        <dbReference type="EMBL" id="KAG7351933.1"/>
    </source>
</evidence>
<gene>
    <name evidence="3" type="ORF">IV203_007981</name>
</gene>
<dbReference type="InterPro" id="IPR001763">
    <property type="entry name" value="Rhodanese-like_dom"/>
</dbReference>
<keyword evidence="4" id="KW-1185">Reference proteome</keyword>
<dbReference type="PANTHER" id="PTHR43268:SF7">
    <property type="entry name" value="RHODANESE DOMAIN-CONTAINING PROTEIN"/>
    <property type="match status" value="1"/>
</dbReference>
<dbReference type="InterPro" id="IPR020936">
    <property type="entry name" value="TrhO"/>
</dbReference>
<dbReference type="AlphaFoldDB" id="A0A9K3KZ87"/>
<evidence type="ECO:0000259" key="2">
    <source>
        <dbReference type="PROSITE" id="PS50206"/>
    </source>
</evidence>
<reference evidence="3" key="1">
    <citation type="journal article" date="2021" name="Sci. Rep.">
        <title>Diploid genomic architecture of Nitzschia inconspicua, an elite biomass production diatom.</title>
        <authorList>
            <person name="Oliver A."/>
            <person name="Podell S."/>
            <person name="Pinowska A."/>
            <person name="Traller J.C."/>
            <person name="Smith S.R."/>
            <person name="McClure R."/>
            <person name="Beliaev A."/>
            <person name="Bohutskyi P."/>
            <person name="Hill E.A."/>
            <person name="Rabines A."/>
            <person name="Zheng H."/>
            <person name="Allen L.Z."/>
            <person name="Kuo A."/>
            <person name="Grigoriev I.V."/>
            <person name="Allen A.E."/>
            <person name="Hazlebeck D."/>
            <person name="Allen E.E."/>
        </authorList>
    </citation>
    <scope>NUCLEOTIDE SEQUENCE</scope>
    <source>
        <strain evidence="3">Hildebrandi</strain>
    </source>
</reference>
<accession>A0A9K3KZ87</accession>
<comment type="caution">
    <text evidence="3">The sequence shown here is derived from an EMBL/GenBank/DDBJ whole genome shotgun (WGS) entry which is preliminary data.</text>
</comment>
<proteinExistence type="predicted"/>
<feature type="region of interest" description="Disordered" evidence="1">
    <location>
        <begin position="369"/>
        <end position="390"/>
    </location>
</feature>
<dbReference type="PANTHER" id="PTHR43268">
    <property type="entry name" value="THIOSULFATE SULFURTRANSFERASE/RHODANESE-LIKE DOMAIN-CONTAINING PROTEIN 2"/>
    <property type="match status" value="1"/>
</dbReference>